<reference evidence="2 3" key="1">
    <citation type="journal article" date="2014" name="Nat. Commun.">
        <title>Klebsormidium flaccidum genome reveals primary factors for plant terrestrial adaptation.</title>
        <authorList>
            <person name="Hori K."/>
            <person name="Maruyama F."/>
            <person name="Fujisawa T."/>
            <person name="Togashi T."/>
            <person name="Yamamoto N."/>
            <person name="Seo M."/>
            <person name="Sato S."/>
            <person name="Yamada T."/>
            <person name="Mori H."/>
            <person name="Tajima N."/>
            <person name="Moriyama T."/>
            <person name="Ikeuchi M."/>
            <person name="Watanabe M."/>
            <person name="Wada H."/>
            <person name="Kobayashi K."/>
            <person name="Saito M."/>
            <person name="Masuda T."/>
            <person name="Sasaki-Sekimoto Y."/>
            <person name="Mashiguchi K."/>
            <person name="Awai K."/>
            <person name="Shimojima M."/>
            <person name="Masuda S."/>
            <person name="Iwai M."/>
            <person name="Nobusawa T."/>
            <person name="Narise T."/>
            <person name="Kondo S."/>
            <person name="Saito H."/>
            <person name="Sato R."/>
            <person name="Murakawa M."/>
            <person name="Ihara Y."/>
            <person name="Oshima-Yamada Y."/>
            <person name="Ohtaka K."/>
            <person name="Satoh M."/>
            <person name="Sonobe K."/>
            <person name="Ishii M."/>
            <person name="Ohtani R."/>
            <person name="Kanamori-Sato M."/>
            <person name="Honoki R."/>
            <person name="Miyazaki D."/>
            <person name="Mochizuki H."/>
            <person name="Umetsu J."/>
            <person name="Higashi K."/>
            <person name="Shibata D."/>
            <person name="Kamiya Y."/>
            <person name="Sato N."/>
            <person name="Nakamura Y."/>
            <person name="Tabata S."/>
            <person name="Ida S."/>
            <person name="Kurokawa K."/>
            <person name="Ohta H."/>
        </authorList>
    </citation>
    <scope>NUCLEOTIDE SEQUENCE [LARGE SCALE GENOMIC DNA]</scope>
    <source>
        <strain evidence="2 3">NIES-2285</strain>
    </source>
</reference>
<dbReference type="CDD" id="cd06257">
    <property type="entry name" value="DnaJ"/>
    <property type="match status" value="1"/>
</dbReference>
<dbReference type="EMBL" id="DF237691">
    <property type="protein sequence ID" value="GAQ91200.1"/>
    <property type="molecule type" value="Genomic_DNA"/>
</dbReference>
<dbReference type="PROSITE" id="PS50076">
    <property type="entry name" value="DNAJ_2"/>
    <property type="match status" value="1"/>
</dbReference>
<dbReference type="InterPro" id="IPR018253">
    <property type="entry name" value="DnaJ_domain_CS"/>
</dbReference>
<accession>A0A1Y1IK37</accession>
<keyword evidence="3" id="KW-1185">Reference proteome</keyword>
<dbReference type="InterPro" id="IPR050817">
    <property type="entry name" value="DjlA_DnaK_co-chaperone"/>
</dbReference>
<organism evidence="2 3">
    <name type="scientific">Klebsormidium nitens</name>
    <name type="common">Green alga</name>
    <name type="synonym">Ulothrix nitens</name>
    <dbReference type="NCBI Taxonomy" id="105231"/>
    <lineage>
        <taxon>Eukaryota</taxon>
        <taxon>Viridiplantae</taxon>
        <taxon>Streptophyta</taxon>
        <taxon>Klebsormidiophyceae</taxon>
        <taxon>Klebsormidiales</taxon>
        <taxon>Klebsormidiaceae</taxon>
        <taxon>Klebsormidium</taxon>
    </lineage>
</organism>
<evidence type="ECO:0000259" key="1">
    <source>
        <dbReference type="PROSITE" id="PS50076"/>
    </source>
</evidence>
<protein>
    <submittedName>
        <fullName evidence="2">Chaperone DnaJ-domain superfamily protein</fullName>
    </submittedName>
</protein>
<dbReference type="SMART" id="SM00271">
    <property type="entry name" value="DnaJ"/>
    <property type="match status" value="1"/>
</dbReference>
<evidence type="ECO:0000313" key="2">
    <source>
        <dbReference type="EMBL" id="GAQ91200.1"/>
    </source>
</evidence>
<name>A0A1Y1IK37_KLENI</name>
<dbReference type="PRINTS" id="PR00625">
    <property type="entry name" value="JDOMAIN"/>
</dbReference>
<evidence type="ECO:0000313" key="3">
    <source>
        <dbReference type="Proteomes" id="UP000054558"/>
    </source>
</evidence>
<dbReference type="PROSITE" id="PS00636">
    <property type="entry name" value="DNAJ_1"/>
    <property type="match status" value="1"/>
</dbReference>
<sequence length="208" mass="24274">MSKRDHHTRAKASKEQWTLDQSPYETLGVQGDVSEEGIKTAYRNLVKIYHPDVYQGTEDGEPAGARFIRIQAAYELLMDREARGNYDRDHKRNPFMASEAWQAYVARKKKAFEQRGDVAATAWAEVQRHEMQVKARQMAKQKMDPEEERRLVAKEVQLKAELFDRTSKRHMLVLKKRDLAKRRAGEDEKKLLVQKLLLEEGFELADED</sequence>
<dbReference type="STRING" id="105231.A0A1Y1IK37"/>
<gene>
    <name evidence="2" type="ORF">KFL_007420050</name>
</gene>
<dbReference type="InterPro" id="IPR001623">
    <property type="entry name" value="DnaJ_domain"/>
</dbReference>
<proteinExistence type="predicted"/>
<dbReference type="Proteomes" id="UP000054558">
    <property type="component" value="Unassembled WGS sequence"/>
</dbReference>
<dbReference type="SUPFAM" id="SSF46565">
    <property type="entry name" value="Chaperone J-domain"/>
    <property type="match status" value="1"/>
</dbReference>
<dbReference type="InterPro" id="IPR036869">
    <property type="entry name" value="J_dom_sf"/>
</dbReference>
<dbReference type="Pfam" id="PF00226">
    <property type="entry name" value="DnaJ"/>
    <property type="match status" value="1"/>
</dbReference>
<dbReference type="OrthoDB" id="10250354at2759"/>
<dbReference type="OMA" id="DHRVNPM"/>
<dbReference type="AlphaFoldDB" id="A0A1Y1IK37"/>
<dbReference type="Gene3D" id="1.10.287.110">
    <property type="entry name" value="DnaJ domain"/>
    <property type="match status" value="1"/>
</dbReference>
<dbReference type="PANTHER" id="PTHR24074">
    <property type="entry name" value="CO-CHAPERONE PROTEIN DJLA"/>
    <property type="match status" value="1"/>
</dbReference>
<feature type="domain" description="J" evidence="1">
    <location>
        <begin position="22"/>
        <end position="90"/>
    </location>
</feature>